<dbReference type="EMBL" id="NAEP01000035">
    <property type="protein sequence ID" value="PDQ35364.1"/>
    <property type="molecule type" value="Genomic_DNA"/>
</dbReference>
<gene>
    <name evidence="2" type="ORF">B5766_06425</name>
</gene>
<feature type="transmembrane region" description="Helical" evidence="1">
    <location>
        <begin position="39"/>
        <end position="62"/>
    </location>
</feature>
<proteinExistence type="predicted"/>
<keyword evidence="1" id="KW-0812">Transmembrane</keyword>
<reference evidence="3" key="1">
    <citation type="submission" date="2017-03" db="EMBL/GenBank/DDBJ databases">
        <authorList>
            <person name="Lund M.B."/>
        </authorList>
    </citation>
    <scope>NUCLEOTIDE SEQUENCE [LARGE SCALE GENOMIC DNA]</scope>
</reference>
<evidence type="ECO:0000313" key="2">
    <source>
        <dbReference type="EMBL" id="PDQ35364.1"/>
    </source>
</evidence>
<keyword evidence="1" id="KW-1133">Transmembrane helix</keyword>
<evidence type="ECO:0000256" key="1">
    <source>
        <dbReference type="SAM" id="Phobius"/>
    </source>
</evidence>
<accession>A0A2A6FR55</accession>
<sequence length="254" mass="26337">MVQKEVWNAISIIPPRMASAEPSERYAGLRQRIRRLGSVLAATAVLVTGGIIGVGSASAATLGPGHGDLETTGTVGSFIAESDGCQVHCMDPGAAAPWDVTTGPTTVTNLISHTGQQLSPETLAKPNYVLSKWGDSSDPDVTAAVQMYVWSVADPVTYNSYGMDGDSWYIGRVPTTNRPTVLGNLATMCADADANYSVNPSVDVETVMADQFNGTLSVNVSPTVLAGSVALTDATFTDGTTSKAFGTGTYPIVG</sequence>
<dbReference type="Proteomes" id="UP000219994">
    <property type="component" value="Unassembled WGS sequence"/>
</dbReference>
<evidence type="ECO:0000313" key="3">
    <source>
        <dbReference type="Proteomes" id="UP000219994"/>
    </source>
</evidence>
<organism evidence="2 3">
    <name type="scientific">Candidatus Lumbricidiphila eiseniae</name>
    <dbReference type="NCBI Taxonomy" id="1969409"/>
    <lineage>
        <taxon>Bacteria</taxon>
        <taxon>Bacillati</taxon>
        <taxon>Actinomycetota</taxon>
        <taxon>Actinomycetes</taxon>
        <taxon>Micrococcales</taxon>
        <taxon>Microbacteriaceae</taxon>
        <taxon>Candidatus Lumbricidiphila</taxon>
    </lineage>
</organism>
<keyword evidence="1" id="KW-0472">Membrane</keyword>
<protein>
    <submittedName>
        <fullName evidence="2">Uncharacterized protein</fullName>
    </submittedName>
</protein>
<dbReference type="AlphaFoldDB" id="A0A2A6FR55"/>
<name>A0A2A6FR55_9MICO</name>
<comment type="caution">
    <text evidence="2">The sequence shown here is derived from an EMBL/GenBank/DDBJ whole genome shotgun (WGS) entry which is preliminary data.</text>
</comment>